<gene>
    <name evidence="3" type="ORF">VNI00_003503</name>
</gene>
<dbReference type="PANTHER" id="PTHR46825:SF15">
    <property type="entry name" value="BETA-LACTAMASE-RELATED DOMAIN-CONTAINING PROTEIN"/>
    <property type="match status" value="1"/>
</dbReference>
<dbReference type="InterPro" id="IPR012338">
    <property type="entry name" value="Beta-lactam/transpept-like"/>
</dbReference>
<evidence type="ECO:0000259" key="2">
    <source>
        <dbReference type="Pfam" id="PF00144"/>
    </source>
</evidence>
<evidence type="ECO:0000313" key="3">
    <source>
        <dbReference type="EMBL" id="KAK7054310.1"/>
    </source>
</evidence>
<dbReference type="Pfam" id="PF00144">
    <property type="entry name" value="Beta-lactamase"/>
    <property type="match status" value="1"/>
</dbReference>
<dbReference type="Proteomes" id="UP001383192">
    <property type="component" value="Unassembled WGS sequence"/>
</dbReference>
<sequence>MGSSDLLLLPTAFAQNSASPVLSTQVDEFIQNLLKEWGTPGGVSVAVVRLGSSGTWEVETKGYGVAKLQDGTNFTGDTRLSIGSNSKLFTVTATGLLISNETVTPRISWNTKIDSVIPEWELMDSDASEKASIIDLMSHRTGLPRHDFMYRQSDTLQSMTFQYNNIMYNVLSYLPEVLSTKTTVARYVKQHIFEALGMNSTTYSFDIADASGNLADGVCRENLTLTSGLPGTGRPRSLPYWFKDGGEDGNFMAGAGGVISTANDMAIWLQTLLLWGKHPQTGEVIIPESVLRTVASGVTVVDPRNKRAVLSPVVYSGGQQIGTYRGHGYIEHGGDVGGAHSRVARLPFDNIGVAVLTNDDDLGPIFNDIIKYRLIDEALGLEPFDWDTLQRMIPNSHSGPRVLTAPGFVVEFATADDGSGIGMAMNGGFWGAGTGVPEPSGDTVEQRAEVWFRQVQASI</sequence>
<name>A0AAW0DS18_9AGAR</name>
<protein>
    <recommendedName>
        <fullName evidence="2">Beta-lactamase-related domain-containing protein</fullName>
    </recommendedName>
</protein>
<dbReference type="PANTHER" id="PTHR46825">
    <property type="entry name" value="D-ALANYL-D-ALANINE-CARBOXYPEPTIDASE/ENDOPEPTIDASE AMPH"/>
    <property type="match status" value="1"/>
</dbReference>
<proteinExistence type="inferred from homology"/>
<dbReference type="InterPro" id="IPR001466">
    <property type="entry name" value="Beta-lactam-related"/>
</dbReference>
<feature type="domain" description="Beta-lactamase-related" evidence="2">
    <location>
        <begin position="27"/>
        <end position="363"/>
    </location>
</feature>
<comment type="similarity">
    <text evidence="1">Belongs to the peptidase S12 family.</text>
</comment>
<dbReference type="EMBL" id="JAYKXP010000009">
    <property type="protein sequence ID" value="KAK7054310.1"/>
    <property type="molecule type" value="Genomic_DNA"/>
</dbReference>
<dbReference type="InterPro" id="IPR050491">
    <property type="entry name" value="AmpC-like"/>
</dbReference>
<keyword evidence="4" id="KW-1185">Reference proteome</keyword>
<accession>A0AAW0DS18</accession>
<organism evidence="3 4">
    <name type="scientific">Paramarasmius palmivorus</name>
    <dbReference type="NCBI Taxonomy" id="297713"/>
    <lineage>
        <taxon>Eukaryota</taxon>
        <taxon>Fungi</taxon>
        <taxon>Dikarya</taxon>
        <taxon>Basidiomycota</taxon>
        <taxon>Agaricomycotina</taxon>
        <taxon>Agaricomycetes</taxon>
        <taxon>Agaricomycetidae</taxon>
        <taxon>Agaricales</taxon>
        <taxon>Marasmiineae</taxon>
        <taxon>Marasmiaceae</taxon>
        <taxon>Paramarasmius</taxon>
    </lineage>
</organism>
<comment type="caution">
    <text evidence="3">The sequence shown here is derived from an EMBL/GenBank/DDBJ whole genome shotgun (WGS) entry which is preliminary data.</text>
</comment>
<reference evidence="3 4" key="1">
    <citation type="submission" date="2024-01" db="EMBL/GenBank/DDBJ databases">
        <title>A draft genome for a cacao thread blight-causing isolate of Paramarasmius palmivorus.</title>
        <authorList>
            <person name="Baruah I.K."/>
            <person name="Bukari Y."/>
            <person name="Amoako-Attah I."/>
            <person name="Meinhardt L.W."/>
            <person name="Bailey B.A."/>
            <person name="Cohen S.P."/>
        </authorList>
    </citation>
    <scope>NUCLEOTIDE SEQUENCE [LARGE SCALE GENOMIC DNA]</scope>
    <source>
        <strain evidence="3 4">GH-12</strain>
    </source>
</reference>
<dbReference type="Gene3D" id="3.40.710.10">
    <property type="entry name" value="DD-peptidase/beta-lactamase superfamily"/>
    <property type="match status" value="1"/>
</dbReference>
<evidence type="ECO:0000313" key="4">
    <source>
        <dbReference type="Proteomes" id="UP001383192"/>
    </source>
</evidence>
<evidence type="ECO:0000256" key="1">
    <source>
        <dbReference type="ARBA" id="ARBA00038215"/>
    </source>
</evidence>
<dbReference type="SUPFAM" id="SSF56601">
    <property type="entry name" value="beta-lactamase/transpeptidase-like"/>
    <property type="match status" value="1"/>
</dbReference>
<dbReference type="AlphaFoldDB" id="A0AAW0DS18"/>